<dbReference type="KEGG" id="iis:EYM_04350"/>
<sequence>MKAEEIAKEIENRLGLKTSIESDSIIISDGIDSVKAKPSELLMSIALWVEPKKAWSVLKILYGSQSVAYEAYEEYKELPYSPTGKTCWLYKALAKAVEQRIGGVPKSKVLRQLEDKVYRRWPNVCGEIDAQTEVTKLVTELNSLGISSSLTVDGNQLTLRIGSRSLTLERRSPISLLLVKELRKLANEDLELLKELIEIGNKGGCEGLVSRVLIRKKLAKYPTIRSMLENEIEEIARDLRPITRTQ</sequence>
<dbReference type="RefSeq" id="WP_075049819.1">
    <property type="nucleotide sequence ID" value="NZ_CP006867.1"/>
</dbReference>
<keyword evidence="2" id="KW-1185">Reference proteome</keyword>
<protein>
    <submittedName>
        <fullName evidence="1">Uncharacterized protein</fullName>
    </submittedName>
</protein>
<dbReference type="GeneID" id="30680262"/>
<evidence type="ECO:0000313" key="2">
    <source>
        <dbReference type="Proteomes" id="UP000060778"/>
    </source>
</evidence>
<dbReference type="OrthoDB" id="386487at2157"/>
<evidence type="ECO:0000313" key="1">
    <source>
        <dbReference type="EMBL" id="ALU12484.1"/>
    </source>
</evidence>
<name>A0A0U2U8U1_9CREN</name>
<organism evidence="1 2">
    <name type="scientific">Ignicoccus islandicus DSM 13165</name>
    <dbReference type="NCBI Taxonomy" id="940295"/>
    <lineage>
        <taxon>Archaea</taxon>
        <taxon>Thermoproteota</taxon>
        <taxon>Thermoprotei</taxon>
        <taxon>Desulfurococcales</taxon>
        <taxon>Desulfurococcaceae</taxon>
        <taxon>Ignicoccus</taxon>
    </lineage>
</organism>
<accession>A0A0U2U8U1</accession>
<reference evidence="1 2" key="1">
    <citation type="submission" date="2013-11" db="EMBL/GenBank/DDBJ databases">
        <title>Comparative genomics of Ignicoccus.</title>
        <authorList>
            <person name="Podar M."/>
        </authorList>
    </citation>
    <scope>NUCLEOTIDE SEQUENCE [LARGE SCALE GENOMIC DNA]</scope>
    <source>
        <strain evidence="1 2">DSM 13165</strain>
    </source>
</reference>
<dbReference type="AlphaFoldDB" id="A0A0U2U8U1"/>
<dbReference type="Proteomes" id="UP000060778">
    <property type="component" value="Chromosome"/>
</dbReference>
<dbReference type="EMBL" id="CP006867">
    <property type="protein sequence ID" value="ALU12484.1"/>
    <property type="molecule type" value="Genomic_DNA"/>
</dbReference>
<proteinExistence type="predicted"/>
<gene>
    <name evidence="1" type="ORF">EYM_04350</name>
</gene>